<dbReference type="CDD" id="cd00586">
    <property type="entry name" value="4HBT"/>
    <property type="match status" value="1"/>
</dbReference>
<dbReference type="RefSeq" id="WP_126703651.1">
    <property type="nucleotide sequence ID" value="NZ_CP034593.1"/>
</dbReference>
<dbReference type="Proteomes" id="UP000280344">
    <property type="component" value="Chromosome"/>
</dbReference>
<dbReference type="AlphaFoldDB" id="A0A3S9PWY8"/>
<protein>
    <submittedName>
        <fullName evidence="1">Acyl-CoA thioesterase</fullName>
    </submittedName>
</protein>
<dbReference type="PANTHER" id="PTHR12475">
    <property type="match status" value="1"/>
</dbReference>
<dbReference type="SUPFAM" id="SSF54637">
    <property type="entry name" value="Thioesterase/thiol ester dehydrase-isomerase"/>
    <property type="match status" value="1"/>
</dbReference>
<dbReference type="Gene3D" id="3.10.129.10">
    <property type="entry name" value="Hotdog Thioesterase"/>
    <property type="match status" value="1"/>
</dbReference>
<accession>A0A3S9PWY8</accession>
<keyword evidence="2" id="KW-1185">Reference proteome</keyword>
<dbReference type="EMBL" id="CP034593">
    <property type="protein sequence ID" value="AZQ76845.1"/>
    <property type="molecule type" value="Genomic_DNA"/>
</dbReference>
<name>A0A3S9PWY8_9ACTO</name>
<dbReference type="OrthoDB" id="3727779at2"/>
<dbReference type="InterPro" id="IPR051490">
    <property type="entry name" value="THEM6_lcsJ_thioesterase"/>
</dbReference>
<sequence length="179" mass="20430">MNLLLRLLALRIQSPRRSRLSLWDTAVTPFRVAPSDLDILFHMNNGKYLSILDLARMDLMIRSGFWDVLSERGWYPVVAGQTISYRRSLKLGQKFDVHTRVIGFDDKWGFLEQTFTSGDTVYARAIIRTRFLKKSGGSVEHDELEAAAGGFPSDRQVPEWILAWSDASKISSTMTGREF</sequence>
<organism evidence="1 2">
    <name type="scientific">Flaviflexus ciconiae</name>
    <dbReference type="NCBI Taxonomy" id="2496867"/>
    <lineage>
        <taxon>Bacteria</taxon>
        <taxon>Bacillati</taxon>
        <taxon>Actinomycetota</taxon>
        <taxon>Actinomycetes</taxon>
        <taxon>Actinomycetales</taxon>
        <taxon>Actinomycetaceae</taxon>
        <taxon>Flaviflexus</taxon>
    </lineage>
</organism>
<dbReference type="Pfam" id="PF13279">
    <property type="entry name" value="4HBT_2"/>
    <property type="match status" value="1"/>
</dbReference>
<dbReference type="PANTHER" id="PTHR12475:SF4">
    <property type="entry name" value="PROTEIN THEM6"/>
    <property type="match status" value="1"/>
</dbReference>
<dbReference type="InterPro" id="IPR029069">
    <property type="entry name" value="HotDog_dom_sf"/>
</dbReference>
<dbReference type="KEGG" id="flh:EJ997_05315"/>
<evidence type="ECO:0000313" key="1">
    <source>
        <dbReference type="EMBL" id="AZQ76845.1"/>
    </source>
</evidence>
<evidence type="ECO:0000313" key="2">
    <source>
        <dbReference type="Proteomes" id="UP000280344"/>
    </source>
</evidence>
<reference evidence="1 2" key="1">
    <citation type="submission" date="2018-12" db="EMBL/GenBank/DDBJ databases">
        <title>Complete genome sequence of Flaviflexus sp. H23T48.</title>
        <authorList>
            <person name="Bae J.-W."/>
            <person name="Lee J.-Y."/>
        </authorList>
    </citation>
    <scope>NUCLEOTIDE SEQUENCE [LARGE SCALE GENOMIC DNA]</scope>
    <source>
        <strain evidence="1 2">H23T48</strain>
    </source>
</reference>
<gene>
    <name evidence="1" type="ORF">EJ997_05315</name>
</gene>
<proteinExistence type="predicted"/>